<dbReference type="EMBL" id="KC994902">
    <property type="protein sequence ID" value="AHN92089.1"/>
    <property type="molecule type" value="Genomic_DNA"/>
</dbReference>
<name>Q6QXK2_GVAS</name>
<gene>
    <name evidence="1" type="primary">ORF43</name>
    <name evidence="2" type="ORF">AsGV050</name>
    <name evidence="1" type="ORF">AsGVgp043</name>
</gene>
<accession>Q6QXK2</accession>
<dbReference type="InterPro" id="IPR006725">
    <property type="entry name" value="PIF2"/>
</dbReference>
<reference evidence="3 5" key="3">
    <citation type="submission" date="2015-05" db="EMBL/GenBank/DDBJ databases">
        <title>Complete Sequence of an Agrotis segetum granulovirus isolate from Europe.</title>
        <authorList>
            <person name="Gueli Alletti G."/>
            <person name="Wennmann J.T."/>
            <person name="Jehle J.A."/>
        </authorList>
    </citation>
    <scope>NUCLEOTIDE SEQUENCE [LARGE SCALE GENOMIC DNA]</scope>
    <source>
        <strain evidence="3 5">DA</strain>
    </source>
</reference>
<dbReference type="OrthoDB" id="7191at10239"/>
<evidence type="ECO:0000313" key="1">
    <source>
        <dbReference type="EMBL" id="AAS82695.1"/>
    </source>
</evidence>
<keyword evidence="5" id="KW-1185">Reference proteome</keyword>
<dbReference type="EMBL" id="KR584663">
    <property type="protein sequence ID" value="AKN63324.1"/>
    <property type="molecule type" value="Genomic_DNA"/>
</dbReference>
<evidence type="ECO:0000313" key="2">
    <source>
        <dbReference type="EMBL" id="AHN92089.1"/>
    </source>
</evidence>
<proteinExistence type="predicted"/>
<dbReference type="EMBL" id="AY522332">
    <property type="protein sequence ID" value="AAS82695.1"/>
    <property type="molecule type" value="Genomic_DNA"/>
</dbReference>
<protein>
    <submittedName>
        <fullName evidence="1">ORF43</fullName>
    </submittedName>
    <submittedName>
        <fullName evidence="2">Pif-2</fullName>
    </submittedName>
</protein>
<dbReference type="Proteomes" id="UP000202635">
    <property type="component" value="Genome"/>
</dbReference>
<organismHost>
    <name type="scientific">Agrotis segetum</name>
    <name type="common">Turnip moth</name>
    <dbReference type="NCBI Taxonomy" id="47767"/>
</organismHost>
<dbReference type="Pfam" id="PF04631">
    <property type="entry name" value="PIF2"/>
    <property type="match status" value="1"/>
</dbReference>
<evidence type="ECO:0000313" key="5">
    <source>
        <dbReference type="Proteomes" id="UP000232958"/>
    </source>
</evidence>
<evidence type="ECO:0000313" key="4">
    <source>
        <dbReference type="Proteomes" id="UP000202635"/>
    </source>
</evidence>
<reference evidence="1 4" key="1">
    <citation type="submission" date="2004-09" db="EMBL/GenBank/DDBJ databases">
        <authorList>
            <person name="Ai X.L."/>
            <person name="Wang Z.F."/>
            <person name="Wang B."/>
            <person name="Zhang W."/>
            <person name="Li F."/>
            <person name="Fu J.H."/>
            <person name="Cui C.S."/>
            <person name="Shi Y.H."/>
            <person name="He M."/>
        </authorList>
    </citation>
    <scope>NUCLEOTIDE SEQUENCE [LARGE SCALE GENOMIC DNA]</scope>
</reference>
<reference evidence="2" key="2">
    <citation type="journal article" date="2014" name="Arch. Virol.">
        <title>Complete genome sequence of Agrotis segetum granulovirus Shanghai strain.</title>
        <authorList>
            <person name="Zhang X."/>
            <person name="Liang Z."/>
            <person name="Yin X."/>
            <person name="Wang J."/>
            <person name="Shao X."/>
        </authorList>
    </citation>
    <scope>NUCLEOTIDE SEQUENCE</scope>
    <source>
        <strain evidence="2">L1</strain>
    </source>
</reference>
<sequence length="382" mass="44553">MWWPLFAAIIIALLYLLYRPLQLGHHAIRQHAFFREEILNDEDLRETVRRRRYAPLHTLPNVKWDTNFNTLEGSNKCFNTPTLVTVDKIDNYNCAEICDNERAVYFFVEPHDRYVVDGQMLISGGYCTTNSLPRRCNAQTSLILQSANQWSCIAEDPRFFAGANNSIQQAGRQHINMIPSYQIEHLTLWDNELNRIVNPFVNNFRRTWDDLMQDGRRRFEVKCNALDVNYNQTFNNPLNPIECLPNVCSDVRYIHRDVHPDFEFGLCDCGDYERTRVRNLDFNPTSKCASIVDITATQEQTHNFENNISQFRVECMSLDTPITLYSPDKPLCPPEIFNSNTDFAYTFLLRGTRGLSQNGMEEPTFRLWTDTKTRINWTGYGA</sequence>
<organism evidence="1 4">
    <name type="scientific">Agrotis segetum granulosis virus</name>
    <name type="common">AsGV</name>
    <name type="synonym">Agrotis segetum granulovirus</name>
    <dbReference type="NCBI Taxonomy" id="10464"/>
    <lineage>
        <taxon>Viruses</taxon>
        <taxon>Viruses incertae sedis</taxon>
        <taxon>Naldaviricetes</taxon>
        <taxon>Lefavirales</taxon>
        <taxon>Baculoviridae</taxon>
        <taxon>Betabaculovirus</taxon>
        <taxon>Betabaculovirus agsegetum</taxon>
    </lineage>
</organism>
<evidence type="ECO:0000313" key="3">
    <source>
        <dbReference type="EMBL" id="AKN63324.1"/>
    </source>
</evidence>
<dbReference type="Proteomes" id="UP000232958">
    <property type="component" value="Segment"/>
</dbReference>